<protein>
    <recommendedName>
        <fullName evidence="2">Rho-GAP domain-containing protein</fullName>
    </recommendedName>
</protein>
<dbReference type="EMBL" id="JBGFUD010003291">
    <property type="protein sequence ID" value="MFH4978551.1"/>
    <property type="molecule type" value="Genomic_DNA"/>
</dbReference>
<evidence type="ECO:0000256" key="1">
    <source>
        <dbReference type="SAM" id="Phobius"/>
    </source>
</evidence>
<dbReference type="PROSITE" id="PS50238">
    <property type="entry name" value="RHOGAP"/>
    <property type="match status" value="1"/>
</dbReference>
<comment type="caution">
    <text evidence="3">The sequence shown here is derived from an EMBL/GenBank/DDBJ whole genome shotgun (WGS) entry which is preliminary data.</text>
</comment>
<dbReference type="PANTHER" id="PTHR12783:SF5">
    <property type="entry name" value="RALA-BINDING PROTEIN 1"/>
    <property type="match status" value="1"/>
</dbReference>
<dbReference type="GO" id="GO:0031267">
    <property type="term" value="F:small GTPase binding"/>
    <property type="evidence" value="ECO:0007669"/>
    <property type="project" value="UniProtKB-ARBA"/>
</dbReference>
<keyword evidence="1" id="KW-1133">Transmembrane helix</keyword>
<name>A0ABD6EM92_9BILA</name>
<dbReference type="InterPro" id="IPR039767">
    <property type="entry name" value="RALBP1"/>
</dbReference>
<reference evidence="3 4" key="1">
    <citation type="submission" date="2024-08" db="EMBL/GenBank/DDBJ databases">
        <title>Gnathostoma spinigerum genome.</title>
        <authorList>
            <person name="Gonzalez-Bertolin B."/>
            <person name="Monzon S."/>
            <person name="Zaballos A."/>
            <person name="Jimenez P."/>
            <person name="Dekumyoy P."/>
            <person name="Varona S."/>
            <person name="Cuesta I."/>
            <person name="Sumanam S."/>
            <person name="Adisakwattana P."/>
            <person name="Gasser R.B."/>
            <person name="Hernandez-Gonzalez A."/>
            <person name="Young N.D."/>
            <person name="Perteguer M.J."/>
        </authorList>
    </citation>
    <scope>NUCLEOTIDE SEQUENCE [LARGE SCALE GENOMIC DNA]</scope>
    <source>
        <strain evidence="3">AL3</strain>
        <tissue evidence="3">Liver</tissue>
    </source>
</reference>
<accession>A0ABD6EM92</accession>
<keyword evidence="4" id="KW-1185">Reference proteome</keyword>
<feature type="transmembrane region" description="Helical" evidence="1">
    <location>
        <begin position="144"/>
        <end position="166"/>
    </location>
</feature>
<dbReference type="Pfam" id="PF00620">
    <property type="entry name" value="RhoGAP"/>
    <property type="match status" value="1"/>
</dbReference>
<dbReference type="SMART" id="SM00324">
    <property type="entry name" value="RhoGAP"/>
    <property type="match status" value="1"/>
</dbReference>
<gene>
    <name evidence="3" type="ORF">AB6A40_005260</name>
</gene>
<keyword evidence="1" id="KW-0472">Membrane</keyword>
<dbReference type="Gene3D" id="1.10.555.10">
    <property type="entry name" value="Rho GTPase activation protein"/>
    <property type="match status" value="1"/>
</dbReference>
<dbReference type="InterPro" id="IPR008936">
    <property type="entry name" value="Rho_GTPase_activation_prot"/>
</dbReference>
<feature type="domain" description="Rho-GAP" evidence="2">
    <location>
        <begin position="1"/>
        <end position="199"/>
    </location>
</feature>
<keyword evidence="1" id="KW-0812">Transmembrane</keyword>
<dbReference type="InterPro" id="IPR000198">
    <property type="entry name" value="RhoGAP_dom"/>
</dbReference>
<proteinExistence type="predicted"/>
<dbReference type="PANTHER" id="PTHR12783">
    <property type="entry name" value="RALA BINDING PROTEIN 1 RALBP1"/>
    <property type="match status" value="1"/>
</dbReference>
<evidence type="ECO:0000259" key="2">
    <source>
        <dbReference type="PROSITE" id="PS50238"/>
    </source>
</evidence>
<organism evidence="3 4">
    <name type="scientific">Gnathostoma spinigerum</name>
    <dbReference type="NCBI Taxonomy" id="75299"/>
    <lineage>
        <taxon>Eukaryota</taxon>
        <taxon>Metazoa</taxon>
        <taxon>Ecdysozoa</taxon>
        <taxon>Nematoda</taxon>
        <taxon>Chromadorea</taxon>
        <taxon>Rhabditida</taxon>
        <taxon>Spirurina</taxon>
        <taxon>Gnathostomatomorpha</taxon>
        <taxon>Gnathostomatoidea</taxon>
        <taxon>Gnathostomatidae</taxon>
        <taxon>Gnathostoma</taxon>
    </lineage>
</organism>
<sequence>MKCHDGVPLPLIVRKCIDYVEENGLCMEGIYRVSAAKSRLDDLEEQINKSHVVELSNVHEATGLLKRYVRQLPENVLTQEMRGTFEEIAAKCPCRSLPFCRCLQTDILKAQLSRLPEENFYLLAYIFLHSQRVIYHKDENKMGVGALGLLLQAMFCVSQTLIRIFLLNASDLLSRDKQLEDASPAVFLFSDVKYKRSVFVVFYVYLSVFIIRYRMKQLSLTDPYPAI</sequence>
<dbReference type="Proteomes" id="UP001608902">
    <property type="component" value="Unassembled WGS sequence"/>
</dbReference>
<dbReference type="SUPFAM" id="SSF48350">
    <property type="entry name" value="GTPase activation domain, GAP"/>
    <property type="match status" value="1"/>
</dbReference>
<evidence type="ECO:0000313" key="3">
    <source>
        <dbReference type="EMBL" id="MFH4978551.1"/>
    </source>
</evidence>
<evidence type="ECO:0000313" key="4">
    <source>
        <dbReference type="Proteomes" id="UP001608902"/>
    </source>
</evidence>
<dbReference type="AlphaFoldDB" id="A0ABD6EM92"/>
<feature type="transmembrane region" description="Helical" evidence="1">
    <location>
        <begin position="194"/>
        <end position="211"/>
    </location>
</feature>